<proteinExistence type="inferred from homology"/>
<dbReference type="Proteomes" id="UP000198827">
    <property type="component" value="Chromosome I"/>
</dbReference>
<evidence type="ECO:0000256" key="2">
    <source>
        <dbReference type="ARBA" id="ARBA00022908"/>
    </source>
</evidence>
<evidence type="ECO:0000256" key="3">
    <source>
        <dbReference type="ARBA" id="ARBA00023125"/>
    </source>
</evidence>
<dbReference type="CDD" id="cd00801">
    <property type="entry name" value="INT_P4_C"/>
    <property type="match status" value="1"/>
</dbReference>
<evidence type="ECO:0000256" key="4">
    <source>
        <dbReference type="ARBA" id="ARBA00023172"/>
    </source>
</evidence>
<dbReference type="InterPro" id="IPR050808">
    <property type="entry name" value="Phage_Integrase"/>
</dbReference>
<accession>A0A1H0KZX3</accession>
<dbReference type="Pfam" id="PF13356">
    <property type="entry name" value="Arm-DNA-bind_3"/>
    <property type="match status" value="1"/>
</dbReference>
<dbReference type="PROSITE" id="PS51898">
    <property type="entry name" value="TYR_RECOMBINASE"/>
    <property type="match status" value="1"/>
</dbReference>
<dbReference type="GO" id="GO:0003677">
    <property type="term" value="F:DNA binding"/>
    <property type="evidence" value="ECO:0007669"/>
    <property type="project" value="UniProtKB-KW"/>
</dbReference>
<sequence length="495" mass="56087">MAKITIKELESLTANDAGRILREDGNLAGRISLRKGGVSVSFFYRYRWGDQNKEYACGTWPRKSLTDIRKARNQARALIDEQINPNEHKKTAKAQAYAAANLEAEQVKTTKVQTLTVQDLAKAWLLDGVARKDGNAELQRRFNKDLFPALGRTAVNSVSEHDVRALIRAVVNRGAHRQAISFFADLTQMFSWARKRQPWRALLVEGDPTELVDISPLIPADYEAERSRILSPAELLELHNLFQQMTADYDALPAGQKYDGIRPLKKETQLALWISLGTLCRIGELLQAEWKNVDLDRQTWFLPSENVKGTRGKKQDHHVFLSPFALHFFQELKTLTGDTQWCFPNKQDDGHVDVKVVSKQVGDRQARFKNRKALSRRRHDDTLVLADGQNGDWTPHDLRRTGATMMQALGVSLDVIDRCQNHVLAGSRVRRHYLHHDYAEEKKHAWNLLGDRLSAVLSSTYEHQPTEPMMSFPAYTATGSLPPVGADAKLNQVPM</sequence>
<dbReference type="Gene3D" id="1.10.443.10">
    <property type="entry name" value="Intergrase catalytic core"/>
    <property type="match status" value="1"/>
</dbReference>
<reference evidence="6 7" key="1">
    <citation type="submission" date="2016-10" db="EMBL/GenBank/DDBJ databases">
        <authorList>
            <person name="de Groot N.N."/>
        </authorList>
    </citation>
    <scope>NUCLEOTIDE SEQUENCE [LARGE SCALE GENOMIC DNA]</scope>
    <source>
        <strain evidence="6 7">CECT 7543</strain>
    </source>
</reference>
<evidence type="ECO:0000256" key="1">
    <source>
        <dbReference type="ARBA" id="ARBA00008857"/>
    </source>
</evidence>
<keyword evidence="2" id="KW-0229">DNA integration</keyword>
<dbReference type="GO" id="GO:0015074">
    <property type="term" value="P:DNA integration"/>
    <property type="evidence" value="ECO:0007669"/>
    <property type="project" value="UniProtKB-KW"/>
</dbReference>
<dbReference type="OrthoDB" id="9795573at2"/>
<name>A0A1H0KZX3_9PSED</name>
<organism evidence="6 7">
    <name type="scientific">Pseudomonas arsenicoxydans</name>
    <dbReference type="NCBI Taxonomy" id="702115"/>
    <lineage>
        <taxon>Bacteria</taxon>
        <taxon>Pseudomonadati</taxon>
        <taxon>Pseudomonadota</taxon>
        <taxon>Gammaproteobacteria</taxon>
        <taxon>Pseudomonadales</taxon>
        <taxon>Pseudomonadaceae</taxon>
        <taxon>Pseudomonas</taxon>
    </lineage>
</organism>
<dbReference type="InterPro" id="IPR013762">
    <property type="entry name" value="Integrase-like_cat_sf"/>
</dbReference>
<keyword evidence="3" id="KW-0238">DNA-binding</keyword>
<comment type="similarity">
    <text evidence="1">Belongs to the 'phage' integrase family.</text>
</comment>
<evidence type="ECO:0000313" key="7">
    <source>
        <dbReference type="Proteomes" id="UP000198827"/>
    </source>
</evidence>
<dbReference type="InterPro" id="IPR002104">
    <property type="entry name" value="Integrase_catalytic"/>
</dbReference>
<dbReference type="Pfam" id="PF22022">
    <property type="entry name" value="Phage_int_M"/>
    <property type="match status" value="1"/>
</dbReference>
<dbReference type="Gene3D" id="1.10.150.130">
    <property type="match status" value="1"/>
</dbReference>
<dbReference type="InterPro" id="IPR010998">
    <property type="entry name" value="Integrase_recombinase_N"/>
</dbReference>
<gene>
    <name evidence="6" type="ORF">SAMN04489798_3408</name>
</gene>
<dbReference type="GO" id="GO:0006310">
    <property type="term" value="P:DNA recombination"/>
    <property type="evidence" value="ECO:0007669"/>
    <property type="project" value="UniProtKB-KW"/>
</dbReference>
<dbReference type="AlphaFoldDB" id="A0A1H0KZX3"/>
<feature type="domain" description="Tyr recombinase" evidence="5">
    <location>
        <begin position="225"/>
        <end position="447"/>
    </location>
</feature>
<keyword evidence="4" id="KW-0233">DNA recombination</keyword>
<dbReference type="EMBL" id="LT629705">
    <property type="protein sequence ID" value="SDO61290.1"/>
    <property type="molecule type" value="Genomic_DNA"/>
</dbReference>
<evidence type="ECO:0000259" key="5">
    <source>
        <dbReference type="PROSITE" id="PS51898"/>
    </source>
</evidence>
<evidence type="ECO:0000313" key="6">
    <source>
        <dbReference type="EMBL" id="SDO61290.1"/>
    </source>
</evidence>
<dbReference type="Gene3D" id="3.30.160.390">
    <property type="entry name" value="Integrase, DNA-binding domain"/>
    <property type="match status" value="1"/>
</dbReference>
<dbReference type="InterPro" id="IPR025166">
    <property type="entry name" value="Integrase_DNA_bind_dom"/>
</dbReference>
<protein>
    <recommendedName>
        <fullName evidence="5">Tyr recombinase domain-containing protein</fullName>
    </recommendedName>
</protein>
<dbReference type="InterPro" id="IPR011010">
    <property type="entry name" value="DNA_brk_join_enz"/>
</dbReference>
<dbReference type="PANTHER" id="PTHR30629">
    <property type="entry name" value="PROPHAGE INTEGRASE"/>
    <property type="match status" value="1"/>
</dbReference>
<dbReference type="RefSeq" id="WP_090182491.1">
    <property type="nucleotide sequence ID" value="NZ_LT629705.1"/>
</dbReference>
<dbReference type="SUPFAM" id="SSF56349">
    <property type="entry name" value="DNA breaking-rejoining enzymes"/>
    <property type="match status" value="1"/>
</dbReference>
<dbReference type="PANTHER" id="PTHR30629:SF2">
    <property type="entry name" value="PROPHAGE INTEGRASE INTS-RELATED"/>
    <property type="match status" value="1"/>
</dbReference>
<dbReference type="Pfam" id="PF00589">
    <property type="entry name" value="Phage_integrase"/>
    <property type="match status" value="1"/>
</dbReference>
<dbReference type="InterPro" id="IPR038488">
    <property type="entry name" value="Integrase_DNA-bd_sf"/>
</dbReference>
<dbReference type="InterPro" id="IPR053876">
    <property type="entry name" value="Phage_int_M"/>
</dbReference>